<evidence type="ECO:0000256" key="8">
    <source>
        <dbReference type="ARBA" id="ARBA00023136"/>
    </source>
</evidence>
<dbReference type="PRINTS" id="PR00237">
    <property type="entry name" value="GPCRRHODOPSN"/>
</dbReference>
<feature type="transmembrane region" description="Helical" evidence="13">
    <location>
        <begin position="246"/>
        <end position="266"/>
    </location>
</feature>
<comment type="similarity">
    <text evidence="12">Belongs to the G-protein coupled receptor 1 family.</text>
</comment>
<dbReference type="Pfam" id="PF13853">
    <property type="entry name" value="7tm_4"/>
    <property type="match status" value="1"/>
</dbReference>
<dbReference type="EMBL" id="AGCU01001533">
    <property type="status" value="NOT_ANNOTATED_CDS"/>
    <property type="molecule type" value="Genomic_DNA"/>
</dbReference>
<keyword evidence="6 13" id="KW-1133">Transmembrane helix</keyword>
<dbReference type="GO" id="GO:0004984">
    <property type="term" value="F:olfactory receptor activity"/>
    <property type="evidence" value="ECO:0007669"/>
    <property type="project" value="InterPro"/>
</dbReference>
<dbReference type="InterPro" id="IPR050516">
    <property type="entry name" value="Olfactory_GPCR"/>
</dbReference>
<evidence type="ECO:0000256" key="5">
    <source>
        <dbReference type="ARBA" id="ARBA00022725"/>
    </source>
</evidence>
<evidence type="ECO:0000256" key="3">
    <source>
        <dbReference type="ARBA" id="ARBA00022606"/>
    </source>
</evidence>
<dbReference type="PRINTS" id="PR00245">
    <property type="entry name" value="OLFACTORYR"/>
</dbReference>
<dbReference type="AlphaFoldDB" id="K7F1N3"/>
<keyword evidence="16" id="KW-1185">Reference proteome</keyword>
<feature type="transmembrane region" description="Helical" evidence="13">
    <location>
        <begin position="104"/>
        <end position="125"/>
    </location>
</feature>
<dbReference type="PROSITE" id="PS50262">
    <property type="entry name" value="G_PROTEIN_RECEP_F1_2"/>
    <property type="match status" value="1"/>
</dbReference>
<feature type="transmembrane region" description="Helical" evidence="13">
    <location>
        <begin position="272"/>
        <end position="293"/>
    </location>
</feature>
<evidence type="ECO:0000256" key="10">
    <source>
        <dbReference type="ARBA" id="ARBA00023180"/>
    </source>
</evidence>
<comment type="subcellular location">
    <subcellularLocation>
        <location evidence="1 13">Cell membrane</location>
        <topology evidence="1 13">Multi-pass membrane protein</topology>
    </subcellularLocation>
</comment>
<reference evidence="15" key="3">
    <citation type="submission" date="2025-08" db="UniProtKB">
        <authorList>
            <consortium name="Ensembl"/>
        </authorList>
    </citation>
    <scope>IDENTIFICATION</scope>
</reference>
<organism evidence="15 16">
    <name type="scientific">Pelodiscus sinensis</name>
    <name type="common">Chinese softshell turtle</name>
    <name type="synonym">Trionyx sinensis</name>
    <dbReference type="NCBI Taxonomy" id="13735"/>
    <lineage>
        <taxon>Eukaryota</taxon>
        <taxon>Metazoa</taxon>
        <taxon>Chordata</taxon>
        <taxon>Craniata</taxon>
        <taxon>Vertebrata</taxon>
        <taxon>Euteleostomi</taxon>
        <taxon>Archelosauria</taxon>
        <taxon>Testudinata</taxon>
        <taxon>Testudines</taxon>
        <taxon>Cryptodira</taxon>
        <taxon>Trionychia</taxon>
        <taxon>Trionychidae</taxon>
        <taxon>Pelodiscus</taxon>
    </lineage>
</organism>
<dbReference type="InterPro" id="IPR000276">
    <property type="entry name" value="GPCR_Rhodpsn"/>
</dbReference>
<reference evidence="15" key="4">
    <citation type="submission" date="2025-09" db="UniProtKB">
        <authorList>
            <consortium name="Ensembl"/>
        </authorList>
    </citation>
    <scope>IDENTIFICATION</scope>
</reference>
<reference evidence="16" key="1">
    <citation type="submission" date="2011-10" db="EMBL/GenBank/DDBJ databases">
        <authorList>
            <consortium name="Soft-shell Turtle Genome Consortium"/>
        </authorList>
    </citation>
    <scope>NUCLEOTIDE SEQUENCE [LARGE SCALE GENOMIC DNA]</scope>
    <source>
        <strain evidence="16">Daiwa-1</strain>
    </source>
</reference>
<evidence type="ECO:0000256" key="13">
    <source>
        <dbReference type="RuleBase" id="RU363047"/>
    </source>
</evidence>
<evidence type="ECO:0000256" key="1">
    <source>
        <dbReference type="ARBA" id="ARBA00004651"/>
    </source>
</evidence>
<dbReference type="InterPro" id="IPR000725">
    <property type="entry name" value="Olfact_rcpt"/>
</dbReference>
<evidence type="ECO:0000256" key="6">
    <source>
        <dbReference type="ARBA" id="ARBA00022989"/>
    </source>
</evidence>
<dbReference type="GO" id="GO:0004930">
    <property type="term" value="F:G protein-coupled receptor activity"/>
    <property type="evidence" value="ECO:0007669"/>
    <property type="project" value="UniProtKB-KW"/>
</dbReference>
<feature type="transmembrane region" description="Helical" evidence="13">
    <location>
        <begin position="201"/>
        <end position="226"/>
    </location>
</feature>
<keyword evidence="3 13" id="KW-0716">Sensory transduction</keyword>
<dbReference type="PROSITE" id="PS00237">
    <property type="entry name" value="G_PROTEIN_RECEP_F1_1"/>
    <property type="match status" value="1"/>
</dbReference>
<feature type="transmembrane region" description="Helical" evidence="13">
    <location>
        <begin position="145"/>
        <end position="169"/>
    </location>
</feature>
<keyword evidence="8 13" id="KW-0472">Membrane</keyword>
<evidence type="ECO:0000259" key="14">
    <source>
        <dbReference type="PROSITE" id="PS50262"/>
    </source>
</evidence>
<keyword evidence="9 12" id="KW-0675">Receptor</keyword>
<feature type="transmembrane region" description="Helical" evidence="13">
    <location>
        <begin position="27"/>
        <end position="51"/>
    </location>
</feature>
<protein>
    <recommendedName>
        <fullName evidence="13">Olfactory receptor</fullName>
    </recommendedName>
</protein>
<feature type="domain" description="G-protein coupled receptors family 1 profile" evidence="14">
    <location>
        <begin position="42"/>
        <end position="291"/>
    </location>
</feature>
<evidence type="ECO:0000256" key="9">
    <source>
        <dbReference type="ARBA" id="ARBA00023170"/>
    </source>
</evidence>
<keyword evidence="4 12" id="KW-0812">Transmembrane</keyword>
<keyword evidence="7 12" id="KW-0297">G-protein coupled receptor</keyword>
<dbReference type="HOGENOM" id="CLU_012526_1_0_1"/>
<name>K7F1N3_PELSI</name>
<dbReference type="GeneTree" id="ENSGT01150000286990"/>
<dbReference type="GO" id="GO:0005886">
    <property type="term" value="C:plasma membrane"/>
    <property type="evidence" value="ECO:0007669"/>
    <property type="project" value="UniProtKB-SubCell"/>
</dbReference>
<dbReference type="SUPFAM" id="SSF81321">
    <property type="entry name" value="Family A G protein-coupled receptor-like"/>
    <property type="match status" value="1"/>
</dbReference>
<accession>K7F1N3</accession>
<proteinExistence type="inferred from homology"/>
<dbReference type="Gene3D" id="1.20.1070.10">
    <property type="entry name" value="Rhodopsin 7-helix transmembrane proteins"/>
    <property type="match status" value="1"/>
</dbReference>
<keyword evidence="11 12" id="KW-0807">Transducer</keyword>
<keyword evidence="2 13" id="KW-1003">Cell membrane</keyword>
<dbReference type="OMA" id="IVEICYV"/>
<feature type="transmembrane region" description="Helical" evidence="13">
    <location>
        <begin position="63"/>
        <end position="84"/>
    </location>
</feature>
<evidence type="ECO:0000313" key="15">
    <source>
        <dbReference type="Ensembl" id="ENSPSIP00000001943.1"/>
    </source>
</evidence>
<dbReference type="PANTHER" id="PTHR26452">
    <property type="entry name" value="OLFACTORY RECEPTOR"/>
    <property type="match status" value="1"/>
</dbReference>
<evidence type="ECO:0000256" key="12">
    <source>
        <dbReference type="RuleBase" id="RU000688"/>
    </source>
</evidence>
<dbReference type="FunFam" id="1.20.1070.10:FF:000010">
    <property type="entry name" value="Olfactory receptor"/>
    <property type="match status" value="1"/>
</dbReference>
<reference evidence="16" key="2">
    <citation type="journal article" date="2013" name="Nat. Genet.">
        <title>The draft genomes of soft-shell turtle and green sea turtle yield insights into the development and evolution of the turtle-specific body plan.</title>
        <authorList>
            <person name="Wang Z."/>
            <person name="Pascual-Anaya J."/>
            <person name="Zadissa A."/>
            <person name="Li W."/>
            <person name="Niimura Y."/>
            <person name="Huang Z."/>
            <person name="Li C."/>
            <person name="White S."/>
            <person name="Xiong Z."/>
            <person name="Fang D."/>
            <person name="Wang B."/>
            <person name="Ming Y."/>
            <person name="Chen Y."/>
            <person name="Zheng Y."/>
            <person name="Kuraku S."/>
            <person name="Pignatelli M."/>
            <person name="Herrero J."/>
            <person name="Beal K."/>
            <person name="Nozawa M."/>
            <person name="Li Q."/>
            <person name="Wang J."/>
            <person name="Zhang H."/>
            <person name="Yu L."/>
            <person name="Shigenobu S."/>
            <person name="Wang J."/>
            <person name="Liu J."/>
            <person name="Flicek P."/>
            <person name="Searle S."/>
            <person name="Wang J."/>
            <person name="Kuratani S."/>
            <person name="Yin Y."/>
            <person name="Aken B."/>
            <person name="Zhang G."/>
            <person name="Irie N."/>
        </authorList>
    </citation>
    <scope>NUCLEOTIDE SEQUENCE [LARGE SCALE GENOMIC DNA]</scope>
    <source>
        <strain evidence="16">Daiwa-1</strain>
    </source>
</reference>
<evidence type="ECO:0000256" key="2">
    <source>
        <dbReference type="ARBA" id="ARBA00022475"/>
    </source>
</evidence>
<dbReference type="Ensembl" id="ENSPSIT00000001950.1">
    <property type="protein sequence ID" value="ENSPSIP00000001943.1"/>
    <property type="gene ID" value="ENSPSIG00000001950.1"/>
</dbReference>
<dbReference type="InterPro" id="IPR017452">
    <property type="entry name" value="GPCR_Rhodpsn_7TM"/>
</dbReference>
<dbReference type="Proteomes" id="UP000007267">
    <property type="component" value="Unassembled WGS sequence"/>
</dbReference>
<evidence type="ECO:0000256" key="7">
    <source>
        <dbReference type="ARBA" id="ARBA00023040"/>
    </source>
</evidence>
<keyword evidence="10" id="KW-0325">Glycoprotein</keyword>
<evidence type="ECO:0000256" key="4">
    <source>
        <dbReference type="ARBA" id="ARBA00022692"/>
    </source>
</evidence>
<sequence>IMEGRNQTPIVELILVGFGNDPELQPLLFLVFLVIYIATVAGNLLIIVLVVADRHLHIPMYYFLANLSIVEICYVSTTLPRLLASLATGDRSISLQNCFVQFNFYGIFTTAETLLLTAMCCDRYLAICHPLRYPALMNGRVCGHIVAGCWIFSISYSIMLQAFILQLTYCGPKEFDHFFCDFASDGSFCGATRTLLLLVNFLMTVTITIGVFLCTLVTYICIIATILRIPSSTGKQKAFSTCSSHLIVVAVYYMNMFTIYVCSLFRPPAIVYKILSILSTDLIPLINPLIYCLRNKVVHQSLRKAGMKLVDFRLRQR</sequence>
<evidence type="ECO:0000256" key="11">
    <source>
        <dbReference type="ARBA" id="ARBA00023224"/>
    </source>
</evidence>
<evidence type="ECO:0000313" key="16">
    <source>
        <dbReference type="Proteomes" id="UP000007267"/>
    </source>
</evidence>
<keyword evidence="5 13" id="KW-0552">Olfaction</keyword>